<comment type="caution">
    <text evidence="1">The sequence shown here is derived from an EMBL/GenBank/DDBJ whole genome shotgun (WGS) entry which is preliminary data.</text>
</comment>
<name>A0A4Y2V5D9_ARAVE</name>
<sequence>MLVGLEPVQSYLTVTRVMSEQKVTPGCGTTHCDQMILNNQANDRANKA</sequence>
<evidence type="ECO:0000313" key="2">
    <source>
        <dbReference type="Proteomes" id="UP000499080"/>
    </source>
</evidence>
<keyword evidence="2" id="KW-1185">Reference proteome</keyword>
<dbReference type="Proteomes" id="UP000499080">
    <property type="component" value="Unassembled WGS sequence"/>
</dbReference>
<proteinExistence type="predicted"/>
<feature type="non-terminal residue" evidence="1">
    <location>
        <position position="48"/>
    </location>
</feature>
<organism evidence="1 2">
    <name type="scientific">Araneus ventricosus</name>
    <name type="common">Orbweaver spider</name>
    <name type="synonym">Epeira ventricosa</name>
    <dbReference type="NCBI Taxonomy" id="182803"/>
    <lineage>
        <taxon>Eukaryota</taxon>
        <taxon>Metazoa</taxon>
        <taxon>Ecdysozoa</taxon>
        <taxon>Arthropoda</taxon>
        <taxon>Chelicerata</taxon>
        <taxon>Arachnida</taxon>
        <taxon>Araneae</taxon>
        <taxon>Araneomorphae</taxon>
        <taxon>Entelegynae</taxon>
        <taxon>Araneoidea</taxon>
        <taxon>Araneidae</taxon>
        <taxon>Araneus</taxon>
    </lineage>
</organism>
<evidence type="ECO:0000313" key="1">
    <source>
        <dbReference type="EMBL" id="GBO20495.1"/>
    </source>
</evidence>
<gene>
    <name evidence="1" type="ORF">AVEN_57882_1</name>
</gene>
<accession>A0A4Y2V5D9</accession>
<dbReference type="EMBL" id="BGPR01043846">
    <property type="protein sequence ID" value="GBO20495.1"/>
    <property type="molecule type" value="Genomic_DNA"/>
</dbReference>
<reference evidence="1 2" key="1">
    <citation type="journal article" date="2019" name="Sci. Rep.">
        <title>Orb-weaving spider Araneus ventricosus genome elucidates the spidroin gene catalogue.</title>
        <authorList>
            <person name="Kono N."/>
            <person name="Nakamura H."/>
            <person name="Ohtoshi R."/>
            <person name="Moran D.A.P."/>
            <person name="Shinohara A."/>
            <person name="Yoshida Y."/>
            <person name="Fujiwara M."/>
            <person name="Mori M."/>
            <person name="Tomita M."/>
            <person name="Arakawa K."/>
        </authorList>
    </citation>
    <scope>NUCLEOTIDE SEQUENCE [LARGE SCALE GENOMIC DNA]</scope>
</reference>
<protein>
    <submittedName>
        <fullName evidence="1">Uncharacterized protein</fullName>
    </submittedName>
</protein>
<dbReference type="AlphaFoldDB" id="A0A4Y2V5D9"/>